<dbReference type="InterPro" id="IPR009937">
    <property type="entry name" value="Phage_holin_3_6"/>
</dbReference>
<feature type="transmembrane region" description="Helical" evidence="1">
    <location>
        <begin position="84"/>
        <end position="106"/>
    </location>
</feature>
<organism evidence="2 3">
    <name type="scientific">Actinophytocola algeriensis</name>
    <dbReference type="NCBI Taxonomy" id="1768010"/>
    <lineage>
        <taxon>Bacteria</taxon>
        <taxon>Bacillati</taxon>
        <taxon>Actinomycetota</taxon>
        <taxon>Actinomycetes</taxon>
        <taxon>Pseudonocardiales</taxon>
        <taxon>Pseudonocardiaceae</taxon>
    </lineage>
</organism>
<comment type="caution">
    <text evidence="2">The sequence shown here is derived from an EMBL/GenBank/DDBJ whole genome shotgun (WGS) entry which is preliminary data.</text>
</comment>
<keyword evidence="1" id="KW-0472">Membrane</keyword>
<gene>
    <name evidence="2" type="ORF">FHR82_001428</name>
</gene>
<accession>A0A7W7Q1G1</accession>
<dbReference type="RefSeq" id="WP_184809485.1">
    <property type="nucleotide sequence ID" value="NZ_JACHJQ010000002.1"/>
</dbReference>
<dbReference type="Pfam" id="PF07332">
    <property type="entry name" value="Phage_holin_3_6"/>
    <property type="match status" value="1"/>
</dbReference>
<protein>
    <submittedName>
        <fullName evidence="2">Membrane protein</fullName>
    </submittedName>
</protein>
<dbReference type="AlphaFoldDB" id="A0A7W7Q1G1"/>
<evidence type="ECO:0000256" key="1">
    <source>
        <dbReference type="SAM" id="Phobius"/>
    </source>
</evidence>
<keyword evidence="3" id="KW-1185">Reference proteome</keyword>
<dbReference type="Proteomes" id="UP000520767">
    <property type="component" value="Unassembled WGS sequence"/>
</dbReference>
<proteinExistence type="predicted"/>
<reference evidence="2 3" key="1">
    <citation type="submission" date="2020-08" db="EMBL/GenBank/DDBJ databases">
        <title>Genomic Encyclopedia of Type Strains, Phase III (KMG-III): the genomes of soil and plant-associated and newly described type strains.</title>
        <authorList>
            <person name="Whitman W."/>
        </authorList>
    </citation>
    <scope>NUCLEOTIDE SEQUENCE [LARGE SCALE GENOMIC DNA]</scope>
    <source>
        <strain evidence="2 3">CECT 8960</strain>
    </source>
</reference>
<dbReference type="EMBL" id="JACHJQ010000002">
    <property type="protein sequence ID" value="MBB4905211.1"/>
    <property type="molecule type" value="Genomic_DNA"/>
</dbReference>
<feature type="transmembrane region" description="Helical" evidence="1">
    <location>
        <begin position="50"/>
        <end position="78"/>
    </location>
</feature>
<evidence type="ECO:0000313" key="2">
    <source>
        <dbReference type="EMBL" id="MBB4905211.1"/>
    </source>
</evidence>
<evidence type="ECO:0000313" key="3">
    <source>
        <dbReference type="Proteomes" id="UP000520767"/>
    </source>
</evidence>
<name>A0A7W7Q1G1_9PSEU</name>
<sequence length="137" mass="14228">MAAIPEVRTDHTEKSTAELVRDLTDQVGRLARTEVTLAVREMKSKAKHAGVGAAFAGAGGLFAFYGGAVLVAACVLLLALALPAWAAALIVAAVLFAIAGVAVLMARKQLKQSAPMPSPAIDNAKEDIHAVKEARKQ</sequence>
<keyword evidence="1" id="KW-0812">Transmembrane</keyword>
<keyword evidence="1" id="KW-1133">Transmembrane helix</keyword>